<feature type="domain" description="RRM" evidence="5">
    <location>
        <begin position="290"/>
        <end position="368"/>
    </location>
</feature>
<dbReference type="PANTHER" id="PTHR13976">
    <property type="entry name" value="HETEROGENEOUS NUCLEAR RIBONUCLEOPROTEIN-RELATED"/>
    <property type="match status" value="1"/>
</dbReference>
<dbReference type="InterPro" id="IPR012677">
    <property type="entry name" value="Nucleotide-bd_a/b_plait_sf"/>
</dbReference>
<feature type="compositionally biased region" description="Polar residues" evidence="4">
    <location>
        <begin position="222"/>
        <end position="251"/>
    </location>
</feature>
<sequence>MQGNRMERGDDLSSLGAMLPPSAAVSQMSPSWASLDWSTRGNGRNGNWSAAPPSIEQTAMAPIAGASSTWSGLVNDLELEDHGEAPLSESRILSFVLPTCSPEENQRDVNNSIADHVLSPLIQGSTSGLTVPGIVGSTSSVPLRNDFPNNRIEKALAGLDAKGAQSGSNIGPSTVPIKAETRGSSWTDTFSDSLNLGENNPEPKQTSSSNDTVTGGRPPIVATNNGVQQSTAETQQEIPAGSSAVSGNKSEQLSKKQGDLAKRSETRGWETQAKALAVSRSSGVDGKYAATVKLRGLPFGATSHDVMGFLKGYNAVETSIRFGNNQDGRPSGEAWISFNRLEDAKRVVREKDRHHLGNRYVELFLLSEGGGVTTRAHR</sequence>
<dbReference type="InterPro" id="IPR050666">
    <property type="entry name" value="ESRP"/>
</dbReference>
<dbReference type="InterPro" id="IPR000504">
    <property type="entry name" value="RRM_dom"/>
</dbReference>
<dbReference type="SMART" id="SM00360">
    <property type="entry name" value="RRM"/>
    <property type="match status" value="1"/>
</dbReference>
<feature type="compositionally biased region" description="Polar residues" evidence="4">
    <location>
        <begin position="182"/>
        <end position="213"/>
    </location>
</feature>
<dbReference type="Gene3D" id="3.30.70.330">
    <property type="match status" value="1"/>
</dbReference>
<feature type="compositionally biased region" description="Basic and acidic residues" evidence="4">
    <location>
        <begin position="1"/>
        <end position="11"/>
    </location>
</feature>
<keyword evidence="2 3" id="KW-0694">RNA-binding</keyword>
<dbReference type="Pfam" id="PF00076">
    <property type="entry name" value="RRM_1"/>
    <property type="match status" value="1"/>
</dbReference>
<dbReference type="EMBL" id="HBEO01004494">
    <property type="protein sequence ID" value="CAD8470787.1"/>
    <property type="molecule type" value="Transcribed_RNA"/>
</dbReference>
<dbReference type="AlphaFoldDB" id="A0A7S0E1H1"/>
<feature type="region of interest" description="Disordered" evidence="4">
    <location>
        <begin position="1"/>
        <end position="52"/>
    </location>
</feature>
<keyword evidence="1" id="KW-0677">Repeat</keyword>
<evidence type="ECO:0000256" key="4">
    <source>
        <dbReference type="SAM" id="MobiDB-lite"/>
    </source>
</evidence>
<dbReference type="SUPFAM" id="SSF54928">
    <property type="entry name" value="RNA-binding domain, RBD"/>
    <property type="match status" value="1"/>
</dbReference>
<dbReference type="InterPro" id="IPR035979">
    <property type="entry name" value="RBD_domain_sf"/>
</dbReference>
<name>A0A7S0E1H1_9CRYP</name>
<reference evidence="6" key="1">
    <citation type="submission" date="2021-01" db="EMBL/GenBank/DDBJ databases">
        <authorList>
            <person name="Corre E."/>
            <person name="Pelletier E."/>
            <person name="Niang G."/>
            <person name="Scheremetjew M."/>
            <person name="Finn R."/>
            <person name="Kale V."/>
            <person name="Holt S."/>
            <person name="Cochrane G."/>
            <person name="Meng A."/>
            <person name="Brown T."/>
            <person name="Cohen L."/>
        </authorList>
    </citation>
    <scope>NUCLEOTIDE SEQUENCE</scope>
    <source>
        <strain evidence="6">CCMP325</strain>
    </source>
</reference>
<accession>A0A7S0E1H1</accession>
<dbReference type="CDD" id="cd12254">
    <property type="entry name" value="RRM_hnRNPH_ESRPs_RBM12_like"/>
    <property type="match status" value="1"/>
</dbReference>
<evidence type="ECO:0000259" key="5">
    <source>
        <dbReference type="PROSITE" id="PS50102"/>
    </source>
</evidence>
<evidence type="ECO:0000256" key="2">
    <source>
        <dbReference type="ARBA" id="ARBA00022884"/>
    </source>
</evidence>
<evidence type="ECO:0000256" key="3">
    <source>
        <dbReference type="PROSITE-ProRule" id="PRU00176"/>
    </source>
</evidence>
<feature type="compositionally biased region" description="Basic and acidic residues" evidence="4">
    <location>
        <begin position="252"/>
        <end position="268"/>
    </location>
</feature>
<organism evidence="6">
    <name type="scientific">Hanusia phi</name>
    <dbReference type="NCBI Taxonomy" id="3032"/>
    <lineage>
        <taxon>Eukaryota</taxon>
        <taxon>Cryptophyceae</taxon>
        <taxon>Pyrenomonadales</taxon>
        <taxon>Geminigeraceae</taxon>
        <taxon>Hanusia</taxon>
    </lineage>
</organism>
<dbReference type="GO" id="GO:0003723">
    <property type="term" value="F:RNA binding"/>
    <property type="evidence" value="ECO:0007669"/>
    <property type="project" value="UniProtKB-UniRule"/>
</dbReference>
<feature type="compositionally biased region" description="Polar residues" evidence="4">
    <location>
        <begin position="24"/>
        <end position="48"/>
    </location>
</feature>
<dbReference type="PROSITE" id="PS50102">
    <property type="entry name" value="RRM"/>
    <property type="match status" value="1"/>
</dbReference>
<proteinExistence type="predicted"/>
<evidence type="ECO:0000256" key="1">
    <source>
        <dbReference type="ARBA" id="ARBA00022737"/>
    </source>
</evidence>
<feature type="region of interest" description="Disordered" evidence="4">
    <location>
        <begin position="161"/>
        <end position="269"/>
    </location>
</feature>
<protein>
    <recommendedName>
        <fullName evidence="5">RRM domain-containing protein</fullName>
    </recommendedName>
</protein>
<gene>
    <name evidence="6" type="ORF">HPHI1048_LOCUS3210</name>
</gene>
<evidence type="ECO:0000313" key="6">
    <source>
        <dbReference type="EMBL" id="CAD8470787.1"/>
    </source>
</evidence>